<dbReference type="CDD" id="cd11061">
    <property type="entry name" value="CYP67-like"/>
    <property type="match status" value="1"/>
</dbReference>
<dbReference type="InterPro" id="IPR036396">
    <property type="entry name" value="Cyt_P450_sf"/>
</dbReference>
<comment type="caution">
    <text evidence="9">The sequence shown here is derived from an EMBL/GenBank/DDBJ whole genome shotgun (WGS) entry which is preliminary data.</text>
</comment>
<comment type="cofactor">
    <cofactor evidence="1 8">
        <name>heme</name>
        <dbReference type="ChEBI" id="CHEBI:30413"/>
    </cofactor>
</comment>
<reference evidence="9" key="1">
    <citation type="submission" date="2023-03" db="EMBL/GenBank/DDBJ databases">
        <title>Massive genome expansion in bonnet fungi (Mycena s.s.) driven by repeated elements and novel gene families across ecological guilds.</title>
        <authorList>
            <consortium name="Lawrence Berkeley National Laboratory"/>
            <person name="Harder C.B."/>
            <person name="Miyauchi S."/>
            <person name="Viragh M."/>
            <person name="Kuo A."/>
            <person name="Thoen E."/>
            <person name="Andreopoulos B."/>
            <person name="Lu D."/>
            <person name="Skrede I."/>
            <person name="Drula E."/>
            <person name="Henrissat B."/>
            <person name="Morin E."/>
            <person name="Kohler A."/>
            <person name="Barry K."/>
            <person name="LaButti K."/>
            <person name="Morin E."/>
            <person name="Salamov A."/>
            <person name="Lipzen A."/>
            <person name="Mereny Z."/>
            <person name="Hegedus B."/>
            <person name="Baldrian P."/>
            <person name="Stursova M."/>
            <person name="Weitz H."/>
            <person name="Taylor A."/>
            <person name="Grigoriev I.V."/>
            <person name="Nagy L.G."/>
            <person name="Martin F."/>
            <person name="Kauserud H."/>
        </authorList>
    </citation>
    <scope>NUCLEOTIDE SEQUENCE</scope>
    <source>
        <strain evidence="9">CBHHK188m</strain>
    </source>
</reference>
<dbReference type="PRINTS" id="PR00463">
    <property type="entry name" value="EP450I"/>
</dbReference>
<dbReference type="GO" id="GO:0005506">
    <property type="term" value="F:iron ion binding"/>
    <property type="evidence" value="ECO:0007669"/>
    <property type="project" value="InterPro"/>
</dbReference>
<keyword evidence="10" id="KW-1185">Reference proteome</keyword>
<keyword evidence="6 8" id="KW-0408">Iron</keyword>
<accession>A0AAD7I5D1</accession>
<dbReference type="GO" id="GO:0016705">
    <property type="term" value="F:oxidoreductase activity, acting on paired donors, with incorporation or reduction of molecular oxygen"/>
    <property type="evidence" value="ECO:0007669"/>
    <property type="project" value="InterPro"/>
</dbReference>
<evidence type="ECO:0000256" key="2">
    <source>
        <dbReference type="ARBA" id="ARBA00005179"/>
    </source>
</evidence>
<evidence type="ECO:0000313" key="9">
    <source>
        <dbReference type="EMBL" id="KAJ7735296.1"/>
    </source>
</evidence>
<dbReference type="EMBL" id="JARJLG010000156">
    <property type="protein sequence ID" value="KAJ7735296.1"/>
    <property type="molecule type" value="Genomic_DNA"/>
</dbReference>
<keyword evidence="4 8" id="KW-0479">Metal-binding</keyword>
<proteinExistence type="inferred from homology"/>
<dbReference type="Pfam" id="PF00067">
    <property type="entry name" value="p450"/>
    <property type="match status" value="1"/>
</dbReference>
<name>A0AAD7I5D1_9AGAR</name>
<dbReference type="GO" id="GO:0004497">
    <property type="term" value="F:monooxygenase activity"/>
    <property type="evidence" value="ECO:0007669"/>
    <property type="project" value="UniProtKB-KW"/>
</dbReference>
<evidence type="ECO:0000256" key="6">
    <source>
        <dbReference type="ARBA" id="ARBA00023004"/>
    </source>
</evidence>
<dbReference type="Proteomes" id="UP001215280">
    <property type="component" value="Unassembled WGS sequence"/>
</dbReference>
<protein>
    <submittedName>
        <fullName evidence="9">Cytochrome P450</fullName>
    </submittedName>
</protein>
<dbReference type="SUPFAM" id="SSF48264">
    <property type="entry name" value="Cytochrome P450"/>
    <property type="match status" value="1"/>
</dbReference>
<dbReference type="Gene3D" id="1.10.630.10">
    <property type="entry name" value="Cytochrome P450"/>
    <property type="match status" value="1"/>
</dbReference>
<gene>
    <name evidence="9" type="ORF">DFH07DRAFT_114241</name>
</gene>
<comment type="similarity">
    <text evidence="3">Belongs to the cytochrome P450 family.</text>
</comment>
<dbReference type="InterPro" id="IPR001128">
    <property type="entry name" value="Cyt_P450"/>
</dbReference>
<keyword evidence="5" id="KW-0560">Oxidoreductase</keyword>
<dbReference type="InterPro" id="IPR002401">
    <property type="entry name" value="Cyt_P450_E_grp-I"/>
</dbReference>
<feature type="binding site" description="axial binding residue" evidence="8">
    <location>
        <position position="442"/>
    </location>
    <ligand>
        <name>heme</name>
        <dbReference type="ChEBI" id="CHEBI:30413"/>
    </ligand>
    <ligandPart>
        <name>Fe</name>
        <dbReference type="ChEBI" id="CHEBI:18248"/>
    </ligandPart>
</feature>
<dbReference type="GO" id="GO:0020037">
    <property type="term" value="F:heme binding"/>
    <property type="evidence" value="ECO:0007669"/>
    <property type="project" value="InterPro"/>
</dbReference>
<dbReference type="PANTHER" id="PTHR24305">
    <property type="entry name" value="CYTOCHROME P450"/>
    <property type="match status" value="1"/>
</dbReference>
<dbReference type="PRINTS" id="PR00385">
    <property type="entry name" value="P450"/>
</dbReference>
<evidence type="ECO:0000256" key="3">
    <source>
        <dbReference type="ARBA" id="ARBA00010617"/>
    </source>
</evidence>
<comment type="pathway">
    <text evidence="2">Secondary metabolite biosynthesis.</text>
</comment>
<evidence type="ECO:0000256" key="1">
    <source>
        <dbReference type="ARBA" id="ARBA00001971"/>
    </source>
</evidence>
<evidence type="ECO:0000256" key="4">
    <source>
        <dbReference type="ARBA" id="ARBA00022723"/>
    </source>
</evidence>
<dbReference type="PANTHER" id="PTHR24305:SF187">
    <property type="entry name" value="P450, PUTATIVE (EUROFUNG)-RELATED"/>
    <property type="match status" value="1"/>
</dbReference>
<keyword evidence="7" id="KW-0503">Monooxygenase</keyword>
<organism evidence="9 10">
    <name type="scientific">Mycena maculata</name>
    <dbReference type="NCBI Taxonomy" id="230809"/>
    <lineage>
        <taxon>Eukaryota</taxon>
        <taxon>Fungi</taxon>
        <taxon>Dikarya</taxon>
        <taxon>Basidiomycota</taxon>
        <taxon>Agaricomycotina</taxon>
        <taxon>Agaricomycetes</taxon>
        <taxon>Agaricomycetidae</taxon>
        <taxon>Agaricales</taxon>
        <taxon>Marasmiineae</taxon>
        <taxon>Mycenaceae</taxon>
        <taxon>Mycena</taxon>
    </lineage>
</organism>
<evidence type="ECO:0000313" key="10">
    <source>
        <dbReference type="Proteomes" id="UP001215280"/>
    </source>
</evidence>
<keyword evidence="8" id="KW-0349">Heme</keyword>
<dbReference type="AlphaFoldDB" id="A0AAD7I5D1"/>
<evidence type="ECO:0000256" key="7">
    <source>
        <dbReference type="ARBA" id="ARBA00023033"/>
    </source>
</evidence>
<evidence type="ECO:0000256" key="5">
    <source>
        <dbReference type="ARBA" id="ARBA00023002"/>
    </source>
</evidence>
<evidence type="ECO:0000256" key="8">
    <source>
        <dbReference type="PIRSR" id="PIRSR602401-1"/>
    </source>
</evidence>
<dbReference type="InterPro" id="IPR050121">
    <property type="entry name" value="Cytochrome_P450_monoxygenase"/>
</dbReference>
<sequence length="501" mass="56183">MALLLFFRRPFSFARLLWTYATFWSSLSLSIIVYRLSPFHPLAKFPGPMINRVTKLWGLGVALRGYQYLSFKKLHDTYGPYVRTGPNELSIIDAAAVPQILNFGGLDKGRFYETGRHSSTPPTIVSLTGEAHTGKRRVWNRAMTSAALREYEPLIVKRASQLVSRLGDQDGNIDLVLWFDLFTLDLMGDLAFGGGFEGLRDGQDVDSVGERIRGFLAASSVAGQIPWIMPTLHLFPQVGRIIQEFNEFGQGLAVQRIKRGAVHTKDLWYHLADEAGLEKEKPTLESSAADGIVAIIAASDTTASALSSLMWFLLSNPKYYRRVQLELDTVYTNGDDPLDVSKHQQLVFLSACINETLRLHPPLPSNGGPRGIPLDNEGRNIAGRFIPPGTTIYTPPYSLHRNPDYFFPYPGQFVPDRWLPGSNFEKHETSAFMPFSLGPANCVGQKLAKREILMVISVLLKSFHISFANQFDSEAWQTHIHDFFVATRSPLRVNLTQRHKS</sequence>